<proteinExistence type="inferred from homology"/>
<gene>
    <name evidence="6" type="primary">EXT1_3</name>
    <name evidence="6" type="ORF">XENOCAPTIV_027203</name>
</gene>
<keyword evidence="4" id="KW-1015">Disulfide bond</keyword>
<accession>A0ABV0SBU2</accession>
<dbReference type="InterPro" id="IPR015338">
    <property type="entry name" value="GT64_dom"/>
</dbReference>
<dbReference type="InterPro" id="IPR029044">
    <property type="entry name" value="Nucleotide-diphossugar_trans"/>
</dbReference>
<name>A0ABV0SBU2_9TELE</name>
<organism evidence="6 7">
    <name type="scientific">Xenoophorus captivus</name>
    <dbReference type="NCBI Taxonomy" id="1517983"/>
    <lineage>
        <taxon>Eukaryota</taxon>
        <taxon>Metazoa</taxon>
        <taxon>Chordata</taxon>
        <taxon>Craniata</taxon>
        <taxon>Vertebrata</taxon>
        <taxon>Euteleostomi</taxon>
        <taxon>Actinopterygii</taxon>
        <taxon>Neopterygii</taxon>
        <taxon>Teleostei</taxon>
        <taxon>Neoteleostei</taxon>
        <taxon>Acanthomorphata</taxon>
        <taxon>Ovalentaria</taxon>
        <taxon>Atherinomorphae</taxon>
        <taxon>Cyprinodontiformes</taxon>
        <taxon>Goodeidae</taxon>
        <taxon>Xenoophorus</taxon>
    </lineage>
</organism>
<evidence type="ECO:0000256" key="1">
    <source>
        <dbReference type="ARBA" id="ARBA00004648"/>
    </source>
</evidence>
<comment type="subcellular location">
    <subcellularLocation>
        <location evidence="1">Endoplasmic reticulum membrane</location>
        <topology evidence="1">Single-pass type II membrane protein</topology>
    </subcellularLocation>
</comment>
<sequence length="86" mass="9320">MISNSAGCIPTPPTGIKSYPRFTAIIHVVTPLVSLSQPVMKLLVAVAKSQYCAQVIVLWNCDKSAPAKHRWPTTSVPFIVIEGESK</sequence>
<comment type="similarity">
    <text evidence="2">Belongs to the glycosyltransferase 47 family.</text>
</comment>
<feature type="non-terminal residue" evidence="6">
    <location>
        <position position="86"/>
    </location>
</feature>
<protein>
    <submittedName>
        <fullName evidence="6">Exostosin-1</fullName>
    </submittedName>
</protein>
<dbReference type="Pfam" id="PF09258">
    <property type="entry name" value="Glyco_transf_64"/>
    <property type="match status" value="1"/>
</dbReference>
<evidence type="ECO:0000256" key="3">
    <source>
        <dbReference type="ARBA" id="ARBA00022679"/>
    </source>
</evidence>
<keyword evidence="3" id="KW-0808">Transferase</keyword>
<feature type="domain" description="Glycosyl transferase 64" evidence="5">
    <location>
        <begin position="22"/>
        <end position="85"/>
    </location>
</feature>
<evidence type="ECO:0000256" key="2">
    <source>
        <dbReference type="ARBA" id="ARBA00010271"/>
    </source>
</evidence>
<dbReference type="Gene3D" id="3.90.550.10">
    <property type="entry name" value="Spore Coat Polysaccharide Biosynthesis Protein SpsA, Chain A"/>
    <property type="match status" value="1"/>
</dbReference>
<comment type="caution">
    <text evidence="6">The sequence shown here is derived from an EMBL/GenBank/DDBJ whole genome shotgun (WGS) entry which is preliminary data.</text>
</comment>
<dbReference type="EMBL" id="JAHRIN010076319">
    <property type="protein sequence ID" value="MEQ2217968.1"/>
    <property type="molecule type" value="Genomic_DNA"/>
</dbReference>
<evidence type="ECO:0000313" key="7">
    <source>
        <dbReference type="Proteomes" id="UP001434883"/>
    </source>
</evidence>
<dbReference type="Proteomes" id="UP001434883">
    <property type="component" value="Unassembled WGS sequence"/>
</dbReference>
<evidence type="ECO:0000313" key="6">
    <source>
        <dbReference type="EMBL" id="MEQ2217968.1"/>
    </source>
</evidence>
<reference evidence="6 7" key="1">
    <citation type="submission" date="2021-06" db="EMBL/GenBank/DDBJ databases">
        <authorList>
            <person name="Palmer J.M."/>
        </authorList>
    </citation>
    <scope>NUCLEOTIDE SEQUENCE [LARGE SCALE GENOMIC DNA]</scope>
    <source>
        <strain evidence="6 7">XC_2019</strain>
        <tissue evidence="6">Muscle</tissue>
    </source>
</reference>
<evidence type="ECO:0000259" key="5">
    <source>
        <dbReference type="Pfam" id="PF09258"/>
    </source>
</evidence>
<evidence type="ECO:0000256" key="4">
    <source>
        <dbReference type="ARBA" id="ARBA00023157"/>
    </source>
</evidence>
<keyword evidence="7" id="KW-1185">Reference proteome</keyword>